<dbReference type="PROSITE" id="PS50883">
    <property type="entry name" value="EAL"/>
    <property type="match status" value="1"/>
</dbReference>
<dbReference type="SUPFAM" id="SSF52172">
    <property type="entry name" value="CheY-like"/>
    <property type="match status" value="1"/>
</dbReference>
<dbReference type="SMART" id="SM00448">
    <property type="entry name" value="REC"/>
    <property type="match status" value="1"/>
</dbReference>
<reference evidence="4 5" key="1">
    <citation type="submission" date="2019-12" db="EMBL/GenBank/DDBJ databases">
        <title>Comparative genomics gives insights into the taxonomy of the Azoarcus-Aromatoleum group and reveals separate origins of nif in the plant-associated Azoarcus and non-plant-associated Aromatoleum sub-groups.</title>
        <authorList>
            <person name="Lafos M."/>
            <person name="Maluk M."/>
            <person name="Batista M."/>
            <person name="Junghare M."/>
            <person name="Carmona M."/>
            <person name="Faoro H."/>
            <person name="Cruz L.M."/>
            <person name="Battistoni F."/>
            <person name="De Souza E."/>
            <person name="Pedrosa F."/>
            <person name="Chen W.-M."/>
            <person name="Poole P.S."/>
            <person name="Dixon R.A."/>
            <person name="James E.K."/>
        </authorList>
    </citation>
    <scope>NUCLEOTIDE SEQUENCE [LARGE SCALE GENOMIC DNA]</scope>
    <source>
        <strain evidence="4 5">ToN1</strain>
    </source>
</reference>
<feature type="domain" description="Response regulatory" evidence="2">
    <location>
        <begin position="2"/>
        <end position="124"/>
    </location>
</feature>
<dbReference type="InterPro" id="IPR035919">
    <property type="entry name" value="EAL_sf"/>
</dbReference>
<evidence type="ECO:0000259" key="2">
    <source>
        <dbReference type="PROSITE" id="PS50110"/>
    </source>
</evidence>
<dbReference type="CDD" id="cd01948">
    <property type="entry name" value="EAL"/>
    <property type="match status" value="1"/>
</dbReference>
<organism evidence="4 5">
    <name type="scientific">Aromatoleum petrolei</name>
    <dbReference type="NCBI Taxonomy" id="76116"/>
    <lineage>
        <taxon>Bacteria</taxon>
        <taxon>Pseudomonadati</taxon>
        <taxon>Pseudomonadota</taxon>
        <taxon>Betaproteobacteria</taxon>
        <taxon>Rhodocyclales</taxon>
        <taxon>Rhodocyclaceae</taxon>
        <taxon>Aromatoleum</taxon>
    </lineage>
</organism>
<feature type="domain" description="EAL" evidence="3">
    <location>
        <begin position="136"/>
        <end position="389"/>
    </location>
</feature>
<dbReference type="SUPFAM" id="SSF141868">
    <property type="entry name" value="EAL domain-like"/>
    <property type="match status" value="1"/>
</dbReference>
<evidence type="ECO:0000259" key="3">
    <source>
        <dbReference type="PROSITE" id="PS50883"/>
    </source>
</evidence>
<evidence type="ECO:0000313" key="4">
    <source>
        <dbReference type="EMBL" id="NMF88201.1"/>
    </source>
</evidence>
<dbReference type="InterPro" id="IPR050706">
    <property type="entry name" value="Cyclic-di-GMP_PDE-like"/>
</dbReference>
<evidence type="ECO:0000313" key="5">
    <source>
        <dbReference type="Proteomes" id="UP000652074"/>
    </source>
</evidence>
<dbReference type="PANTHER" id="PTHR33121:SF79">
    <property type="entry name" value="CYCLIC DI-GMP PHOSPHODIESTERASE PDED-RELATED"/>
    <property type="match status" value="1"/>
</dbReference>
<dbReference type="Pfam" id="PF00072">
    <property type="entry name" value="Response_reg"/>
    <property type="match status" value="1"/>
</dbReference>
<protein>
    <submittedName>
        <fullName evidence="4">EAL domain-containing protein</fullName>
    </submittedName>
</protein>
<dbReference type="Proteomes" id="UP000652074">
    <property type="component" value="Unassembled WGS sequence"/>
</dbReference>
<dbReference type="EMBL" id="WTVR01000010">
    <property type="protein sequence ID" value="NMF88201.1"/>
    <property type="molecule type" value="Genomic_DNA"/>
</dbReference>
<dbReference type="PROSITE" id="PS50110">
    <property type="entry name" value="RESPONSE_REGULATORY"/>
    <property type="match status" value="1"/>
</dbReference>
<accession>A0ABX1MND4</accession>
<dbReference type="Gene3D" id="3.20.20.450">
    <property type="entry name" value="EAL domain"/>
    <property type="match status" value="1"/>
</dbReference>
<dbReference type="Pfam" id="PF00563">
    <property type="entry name" value="EAL"/>
    <property type="match status" value="1"/>
</dbReference>
<dbReference type="InterPro" id="IPR001789">
    <property type="entry name" value="Sig_transdc_resp-reg_receiver"/>
</dbReference>
<keyword evidence="5" id="KW-1185">Reference proteome</keyword>
<comment type="caution">
    <text evidence="4">The sequence shown here is derived from an EMBL/GenBank/DDBJ whole genome shotgun (WGS) entry which is preliminary data.</text>
</comment>
<sequence>MNILLIDDDPIMLRLLAHQLSRLGAGEVTSCERARDALVVLDQRGVAVDLIFCDLQMPEMDGVEFVRQLVRIGFTGCLVLVSGEDARILQTAERLARAHRLDVLGGLQKPVSPIQLQQLLAHMSDRPTPKPRAHRKRYSAEELRLAIAGGQLINHYQPKVAFASGAITGVETLVRWDHPEDGLVFPDQFIDLAEECGLIDALTQTVLDSALKQARRWQAAELSLPLAVNVSMDNLTRLEFPELVEQRVAEAGIAPSYLTLEVTESRLMKNRLESLDILTRLRLKRFGLSIDDFGTGHSSLVQLRDIPFTELKIDRDFVRGAPNDASARAILEASLSMAQQLGMTTVAEGVEDLEDWDFLRARGVDVAQGWFIAKPMPADDLSAWIAAWELRRPVLLGRPQ</sequence>
<name>A0ABX1MND4_9RHOO</name>
<dbReference type="PANTHER" id="PTHR33121">
    <property type="entry name" value="CYCLIC DI-GMP PHOSPHODIESTERASE PDEF"/>
    <property type="match status" value="1"/>
</dbReference>
<dbReference type="InterPro" id="IPR001633">
    <property type="entry name" value="EAL_dom"/>
</dbReference>
<evidence type="ECO:0000256" key="1">
    <source>
        <dbReference type="PROSITE-ProRule" id="PRU00169"/>
    </source>
</evidence>
<dbReference type="Gene3D" id="3.40.50.2300">
    <property type="match status" value="1"/>
</dbReference>
<gene>
    <name evidence="4" type="ORF">GPA26_06860</name>
</gene>
<feature type="modified residue" description="4-aspartylphosphate" evidence="1">
    <location>
        <position position="54"/>
    </location>
</feature>
<dbReference type="SMART" id="SM00052">
    <property type="entry name" value="EAL"/>
    <property type="match status" value="1"/>
</dbReference>
<proteinExistence type="predicted"/>
<dbReference type="InterPro" id="IPR011006">
    <property type="entry name" value="CheY-like_superfamily"/>
</dbReference>
<keyword evidence="1" id="KW-0597">Phosphoprotein</keyword>